<accession>A0ABR0A7R1</accession>
<proteinExistence type="predicted"/>
<name>A0ABR0A7R1_9CRUS</name>
<evidence type="ECO:0000313" key="2">
    <source>
        <dbReference type="Proteomes" id="UP001234178"/>
    </source>
</evidence>
<comment type="caution">
    <text evidence="1">The sequence shown here is derived from an EMBL/GenBank/DDBJ whole genome shotgun (WGS) entry which is preliminary data.</text>
</comment>
<reference evidence="1 2" key="1">
    <citation type="journal article" date="2023" name="Nucleic Acids Res.">
        <title>The hologenome of Daphnia magna reveals possible DNA methylation and microbiome-mediated evolution of the host genome.</title>
        <authorList>
            <person name="Chaturvedi A."/>
            <person name="Li X."/>
            <person name="Dhandapani V."/>
            <person name="Marshall H."/>
            <person name="Kissane S."/>
            <person name="Cuenca-Cambronero M."/>
            <person name="Asole G."/>
            <person name="Calvet F."/>
            <person name="Ruiz-Romero M."/>
            <person name="Marangio P."/>
            <person name="Guigo R."/>
            <person name="Rago D."/>
            <person name="Mirbahai L."/>
            <person name="Eastwood N."/>
            <person name="Colbourne J.K."/>
            <person name="Zhou J."/>
            <person name="Mallon E."/>
            <person name="Orsini L."/>
        </authorList>
    </citation>
    <scope>NUCLEOTIDE SEQUENCE [LARGE SCALE GENOMIC DNA]</scope>
    <source>
        <strain evidence="1">LRV0_1</strain>
    </source>
</reference>
<organism evidence="1 2">
    <name type="scientific">Daphnia magna</name>
    <dbReference type="NCBI Taxonomy" id="35525"/>
    <lineage>
        <taxon>Eukaryota</taxon>
        <taxon>Metazoa</taxon>
        <taxon>Ecdysozoa</taxon>
        <taxon>Arthropoda</taxon>
        <taxon>Crustacea</taxon>
        <taxon>Branchiopoda</taxon>
        <taxon>Diplostraca</taxon>
        <taxon>Cladocera</taxon>
        <taxon>Anomopoda</taxon>
        <taxon>Daphniidae</taxon>
        <taxon>Daphnia</taxon>
    </lineage>
</organism>
<protein>
    <submittedName>
        <fullName evidence="1">Uncharacterized protein</fullName>
    </submittedName>
</protein>
<dbReference type="Proteomes" id="UP001234178">
    <property type="component" value="Unassembled WGS sequence"/>
</dbReference>
<dbReference type="EMBL" id="JAOYFB010000036">
    <property type="protein sequence ID" value="KAK4021185.1"/>
    <property type="molecule type" value="Genomic_DNA"/>
</dbReference>
<evidence type="ECO:0000313" key="1">
    <source>
        <dbReference type="EMBL" id="KAK4021185.1"/>
    </source>
</evidence>
<keyword evidence="2" id="KW-1185">Reference proteome</keyword>
<sequence length="89" mass="10373">MTKEGSQQDRETEKRIIKFPFCSLQYSPEGTSFCGRNVSNRIEMDFTFVPQTFFYIILMQNGNPQPYIIELYPPRSDFPLSCAVPVQPR</sequence>
<gene>
    <name evidence="1" type="ORF">OUZ56_003104</name>
</gene>